<dbReference type="OrthoDB" id="4063051at2759"/>
<keyword evidence="6" id="KW-0235">DNA replication</keyword>
<evidence type="ECO:0000256" key="2">
    <source>
        <dbReference type="ARBA" id="ARBA00004647"/>
    </source>
</evidence>
<feature type="compositionally biased region" description="Basic and acidic residues" evidence="10">
    <location>
        <begin position="32"/>
        <end position="73"/>
    </location>
</feature>
<evidence type="ECO:0000256" key="1">
    <source>
        <dbReference type="ARBA" id="ARBA00004123"/>
    </source>
</evidence>
<name>A5DPZ9_PICGU</name>
<evidence type="ECO:0000256" key="7">
    <source>
        <dbReference type="ARBA" id="ARBA00023212"/>
    </source>
</evidence>
<dbReference type="KEGG" id="pgu:PGUG_05350"/>
<evidence type="ECO:0000256" key="4">
    <source>
        <dbReference type="ARBA" id="ARBA00017231"/>
    </source>
</evidence>
<feature type="domain" description="Sld7 C-terminal" evidence="11">
    <location>
        <begin position="261"/>
        <end position="341"/>
    </location>
</feature>
<comment type="similarity">
    <text evidence="3">Belongs to the SLD7 family.</text>
</comment>
<reference evidence="13 14" key="1">
    <citation type="journal article" date="2009" name="Nature">
        <title>Evolution of pathogenicity and sexual reproduction in eight Candida genomes.</title>
        <authorList>
            <person name="Butler G."/>
            <person name="Rasmussen M.D."/>
            <person name="Lin M.F."/>
            <person name="Santos M.A."/>
            <person name="Sakthikumar S."/>
            <person name="Munro C.A."/>
            <person name="Rheinbay E."/>
            <person name="Grabherr M."/>
            <person name="Forche A."/>
            <person name="Reedy J.L."/>
            <person name="Agrafioti I."/>
            <person name="Arnaud M.B."/>
            <person name="Bates S."/>
            <person name="Brown A.J."/>
            <person name="Brunke S."/>
            <person name="Costanzo M.C."/>
            <person name="Fitzpatrick D.A."/>
            <person name="de Groot P.W."/>
            <person name="Harris D."/>
            <person name="Hoyer L.L."/>
            <person name="Hube B."/>
            <person name="Klis F.M."/>
            <person name="Kodira C."/>
            <person name="Lennard N."/>
            <person name="Logue M.E."/>
            <person name="Martin R."/>
            <person name="Neiman A.M."/>
            <person name="Nikolaou E."/>
            <person name="Quail M.A."/>
            <person name="Quinn J."/>
            <person name="Santos M.C."/>
            <person name="Schmitzberger F.F."/>
            <person name="Sherlock G."/>
            <person name="Shah P."/>
            <person name="Silverstein K.A."/>
            <person name="Skrzypek M.S."/>
            <person name="Soll D."/>
            <person name="Staggs R."/>
            <person name="Stansfield I."/>
            <person name="Stumpf M.P."/>
            <person name="Sudbery P.E."/>
            <person name="Srikantha T."/>
            <person name="Zeng Q."/>
            <person name="Berman J."/>
            <person name="Berriman M."/>
            <person name="Heitman J."/>
            <person name="Gow N.A."/>
            <person name="Lorenz M.C."/>
            <person name="Birren B.W."/>
            <person name="Kellis M."/>
            <person name="Cuomo C.A."/>
        </authorList>
    </citation>
    <scope>NUCLEOTIDE SEQUENCE [LARGE SCALE GENOMIC DNA]</scope>
    <source>
        <strain evidence="14">ATCC 6260 / CBS 566 / DSM 6381 / JCM 1539 / NBRC 10279 / NRRL Y-324</strain>
    </source>
</reference>
<feature type="region of interest" description="Disordered" evidence="10">
    <location>
        <begin position="1"/>
        <end position="104"/>
    </location>
</feature>
<dbReference type="eggNOG" id="ENOG502RZIJ">
    <property type="taxonomic scope" value="Eukaryota"/>
</dbReference>
<dbReference type="GO" id="GO:0000922">
    <property type="term" value="C:spindle pole"/>
    <property type="evidence" value="ECO:0007669"/>
    <property type="project" value="UniProtKB-SubCell"/>
</dbReference>
<evidence type="ECO:0000256" key="5">
    <source>
        <dbReference type="ARBA" id="ARBA00022490"/>
    </source>
</evidence>
<dbReference type="FunCoup" id="A5DPZ9">
    <property type="interactions" value="12"/>
</dbReference>
<dbReference type="AlphaFoldDB" id="A5DPZ9"/>
<feature type="domain" description="Sld7 N-terminal" evidence="12">
    <location>
        <begin position="109"/>
        <end position="199"/>
    </location>
</feature>
<sequence length="346" mass="38612">MSGKLVGTVTLLVPEKGVSGADSEMGSSGEANHQKESIGREILTEKYMALEEHQQEENHELKKGALSKHKQDTESNQGTQTQYHSKLEDNSSPNPIFHQDSTSTEPASQILNDVQLWGNDNSTFSGSFSFVSYVNVSLIPLYLISGAPCRVYTTSTITTSFFQNHVASCVGSGTMFVDSQTYLVFYSDTEHNIWGFKIDFGLLEKSQQLSFNPDTITTESTHDVFERVLSDKRRKKQSNKFMLSNTANPVTQLSTQHFTSNEQVSQAIGKLILSGLRLRGVTTNSPSPNDRVAVREIYQMTSKAAIFAVRKFNYNFQPHGKVDLTLDHLQDIVEHLLQVFIDVDAQ</sequence>
<dbReference type="InParanoid" id="A5DPZ9"/>
<evidence type="ECO:0000256" key="3">
    <source>
        <dbReference type="ARBA" id="ARBA00009044"/>
    </source>
</evidence>
<dbReference type="Pfam" id="PF18636">
    <property type="entry name" value="Sld7_N"/>
    <property type="match status" value="1"/>
</dbReference>
<gene>
    <name evidence="13" type="ORF">PGUG_05350</name>
</gene>
<keyword evidence="9" id="KW-0131">Cell cycle</keyword>
<evidence type="ECO:0000256" key="10">
    <source>
        <dbReference type="SAM" id="MobiDB-lite"/>
    </source>
</evidence>
<dbReference type="HOGENOM" id="CLU_068936_0_0_1"/>
<dbReference type="EMBL" id="CH408161">
    <property type="protein sequence ID" value="EDK41252.2"/>
    <property type="molecule type" value="Genomic_DNA"/>
</dbReference>
<organism evidence="13 14">
    <name type="scientific">Meyerozyma guilliermondii (strain ATCC 6260 / CBS 566 / DSM 6381 / JCM 1539 / NBRC 10279 / NRRL Y-324)</name>
    <name type="common">Yeast</name>
    <name type="synonym">Candida guilliermondii</name>
    <dbReference type="NCBI Taxonomy" id="294746"/>
    <lineage>
        <taxon>Eukaryota</taxon>
        <taxon>Fungi</taxon>
        <taxon>Dikarya</taxon>
        <taxon>Ascomycota</taxon>
        <taxon>Saccharomycotina</taxon>
        <taxon>Pichiomycetes</taxon>
        <taxon>Debaryomycetaceae</taxon>
        <taxon>Meyerozyma</taxon>
    </lineage>
</organism>
<accession>A5DPZ9</accession>
<dbReference type="GO" id="GO:0005634">
    <property type="term" value="C:nucleus"/>
    <property type="evidence" value="ECO:0007669"/>
    <property type="project" value="UniProtKB-SubCell"/>
</dbReference>
<dbReference type="STRING" id="294746.A5DPZ9"/>
<proteinExistence type="inferred from homology"/>
<dbReference type="VEuPathDB" id="FungiDB:PGUG_05350"/>
<evidence type="ECO:0000256" key="6">
    <source>
        <dbReference type="ARBA" id="ARBA00022705"/>
    </source>
</evidence>
<dbReference type="Pfam" id="PF18596">
    <property type="entry name" value="Sld7_C"/>
    <property type="match status" value="1"/>
</dbReference>
<dbReference type="GeneID" id="5124087"/>
<evidence type="ECO:0000313" key="14">
    <source>
        <dbReference type="Proteomes" id="UP000001997"/>
    </source>
</evidence>
<keyword evidence="8" id="KW-0539">Nucleus</keyword>
<dbReference type="RefSeq" id="XP_001482330.2">
    <property type="nucleotide sequence ID" value="XM_001482280.1"/>
</dbReference>
<keyword evidence="14" id="KW-1185">Reference proteome</keyword>
<evidence type="ECO:0000259" key="11">
    <source>
        <dbReference type="Pfam" id="PF18596"/>
    </source>
</evidence>
<keyword evidence="5" id="KW-0963">Cytoplasm</keyword>
<dbReference type="Proteomes" id="UP000001997">
    <property type="component" value="Unassembled WGS sequence"/>
</dbReference>
<protein>
    <recommendedName>
        <fullName evidence="4">Mitochondrial morphogenesis protein SLD7</fullName>
    </recommendedName>
</protein>
<keyword evidence="7" id="KW-0206">Cytoskeleton</keyword>
<comment type="subcellular location">
    <subcellularLocation>
        <location evidence="2">Cytoplasm</location>
        <location evidence="2">Cytoskeleton</location>
        <location evidence="2">Spindle pole</location>
    </subcellularLocation>
    <subcellularLocation>
        <location evidence="1">Nucleus</location>
    </subcellularLocation>
</comment>
<dbReference type="InterPro" id="IPR041564">
    <property type="entry name" value="Sld7_N"/>
</dbReference>
<evidence type="ECO:0000256" key="8">
    <source>
        <dbReference type="ARBA" id="ARBA00023242"/>
    </source>
</evidence>
<evidence type="ECO:0000313" key="13">
    <source>
        <dbReference type="EMBL" id="EDK41252.2"/>
    </source>
</evidence>
<evidence type="ECO:0000259" key="12">
    <source>
        <dbReference type="Pfam" id="PF18636"/>
    </source>
</evidence>
<dbReference type="InterPro" id="IPR041260">
    <property type="entry name" value="Sld7_C"/>
</dbReference>
<dbReference type="GO" id="GO:0006260">
    <property type="term" value="P:DNA replication"/>
    <property type="evidence" value="ECO:0007669"/>
    <property type="project" value="UniProtKB-KW"/>
</dbReference>
<feature type="compositionally biased region" description="Polar residues" evidence="10">
    <location>
        <begin position="74"/>
        <end position="104"/>
    </location>
</feature>
<evidence type="ECO:0000256" key="9">
    <source>
        <dbReference type="ARBA" id="ARBA00023306"/>
    </source>
</evidence>